<gene>
    <name evidence="6" type="ORF">CT690_02505</name>
</gene>
<comment type="caution">
    <text evidence="6">The sequence shown here is derived from an EMBL/GenBank/DDBJ whole genome shotgun (WGS) entry which is preliminary data.</text>
</comment>
<dbReference type="PROSITE" id="PS50931">
    <property type="entry name" value="HTH_LYSR"/>
    <property type="match status" value="1"/>
</dbReference>
<sequence length="329" mass="37544">MRVFNLLIYLYINLSPQPIFCQNSQYMKKTEEYDALLPNDPPLRAVRAFEAIARLGSITAAAKELAISPSAVSHQLKTLEAFLQMPLTERQGRNLILRSEGREYYRSIRSAFNVLRQATEHVREQSASRQVTISLIPLFGMGWFIPRLHGFLRENPDIDINVVYANHRNYLSDAADISIRFGVGQWTGYRSEKLMSGKMVPVCSRSFIRLHGLLDTPDQLSPLPLLHDEERNTWMQWFQQAGVRRPLRSTGPMFEDGLLTLAAVQSGLGCALMREPLIEPYLNSGELVKLFDRPIDDGRDYYLCVRADSELSQEGQNLQQWLLREAAGQ</sequence>
<keyword evidence="2" id="KW-0805">Transcription regulation</keyword>
<dbReference type="InterPro" id="IPR005119">
    <property type="entry name" value="LysR_subst-bd"/>
</dbReference>
<evidence type="ECO:0000313" key="7">
    <source>
        <dbReference type="Proteomes" id="UP000248196"/>
    </source>
</evidence>
<dbReference type="Gene3D" id="3.40.190.10">
    <property type="entry name" value="Periplasmic binding protein-like II"/>
    <property type="match status" value="2"/>
</dbReference>
<name>A0A318PKW5_SERPL</name>
<dbReference type="Proteomes" id="UP000248196">
    <property type="component" value="Unassembled WGS sequence"/>
</dbReference>
<dbReference type="PANTHER" id="PTHR30537">
    <property type="entry name" value="HTH-TYPE TRANSCRIPTIONAL REGULATOR"/>
    <property type="match status" value="1"/>
</dbReference>
<dbReference type="InterPro" id="IPR036388">
    <property type="entry name" value="WH-like_DNA-bd_sf"/>
</dbReference>
<dbReference type="SUPFAM" id="SSF53850">
    <property type="entry name" value="Periplasmic binding protein-like II"/>
    <property type="match status" value="1"/>
</dbReference>
<comment type="similarity">
    <text evidence="1">Belongs to the LysR transcriptional regulatory family.</text>
</comment>
<dbReference type="InterPro" id="IPR000847">
    <property type="entry name" value="LysR_HTH_N"/>
</dbReference>
<dbReference type="GO" id="GO:0003700">
    <property type="term" value="F:DNA-binding transcription factor activity"/>
    <property type="evidence" value="ECO:0007669"/>
    <property type="project" value="InterPro"/>
</dbReference>
<keyword evidence="4" id="KW-0804">Transcription</keyword>
<reference evidence="6 7" key="1">
    <citation type="submission" date="2017-11" db="EMBL/GenBank/DDBJ databases">
        <title>Genome sequence of the oocydin A producing rhizobacterium Serratia plymuthica 4Rx5.</title>
        <authorList>
            <person name="Matilla M.A."/>
            <person name="Udaondo Z."/>
            <person name="Salmond G.P.C."/>
        </authorList>
    </citation>
    <scope>NUCLEOTIDE SEQUENCE [LARGE SCALE GENOMIC DNA]</scope>
    <source>
        <strain evidence="6 7">4Rx5</strain>
    </source>
</reference>
<evidence type="ECO:0000256" key="1">
    <source>
        <dbReference type="ARBA" id="ARBA00009437"/>
    </source>
</evidence>
<dbReference type="InterPro" id="IPR058163">
    <property type="entry name" value="LysR-type_TF_proteobact-type"/>
</dbReference>
<organism evidence="6 7">
    <name type="scientific">Serratia plymuthica</name>
    <dbReference type="NCBI Taxonomy" id="82996"/>
    <lineage>
        <taxon>Bacteria</taxon>
        <taxon>Pseudomonadati</taxon>
        <taxon>Pseudomonadota</taxon>
        <taxon>Gammaproteobacteria</taxon>
        <taxon>Enterobacterales</taxon>
        <taxon>Yersiniaceae</taxon>
        <taxon>Serratia</taxon>
    </lineage>
</organism>
<evidence type="ECO:0000256" key="4">
    <source>
        <dbReference type="ARBA" id="ARBA00023163"/>
    </source>
</evidence>
<keyword evidence="3" id="KW-0238">DNA-binding</keyword>
<evidence type="ECO:0000259" key="5">
    <source>
        <dbReference type="PROSITE" id="PS50931"/>
    </source>
</evidence>
<dbReference type="Gene3D" id="1.10.10.10">
    <property type="entry name" value="Winged helix-like DNA-binding domain superfamily/Winged helix DNA-binding domain"/>
    <property type="match status" value="1"/>
</dbReference>
<dbReference type="InterPro" id="IPR036390">
    <property type="entry name" value="WH_DNA-bd_sf"/>
</dbReference>
<evidence type="ECO:0000313" key="6">
    <source>
        <dbReference type="EMBL" id="PYD40177.1"/>
    </source>
</evidence>
<dbReference type="AlphaFoldDB" id="A0A318PKW5"/>
<dbReference type="CDD" id="cd08432">
    <property type="entry name" value="PBP2_GcdR_TrpI_HvrB_AmpR_like"/>
    <property type="match status" value="1"/>
</dbReference>
<dbReference type="PANTHER" id="PTHR30537:SF79">
    <property type="entry name" value="TRANSCRIPTIONAL REGULATOR-RELATED"/>
    <property type="match status" value="1"/>
</dbReference>
<dbReference type="SUPFAM" id="SSF46785">
    <property type="entry name" value="Winged helix' DNA-binding domain"/>
    <property type="match status" value="1"/>
</dbReference>
<proteinExistence type="inferred from homology"/>
<dbReference type="Pfam" id="PF03466">
    <property type="entry name" value="LysR_substrate"/>
    <property type="match status" value="1"/>
</dbReference>
<dbReference type="Pfam" id="PF00126">
    <property type="entry name" value="HTH_1"/>
    <property type="match status" value="1"/>
</dbReference>
<dbReference type="OrthoDB" id="5526340at2"/>
<evidence type="ECO:0000256" key="3">
    <source>
        <dbReference type="ARBA" id="ARBA00023125"/>
    </source>
</evidence>
<protein>
    <submittedName>
        <fullName evidence="6">LysR family transcriptional regulator</fullName>
    </submittedName>
</protein>
<feature type="domain" description="HTH lysR-type" evidence="5">
    <location>
        <begin position="41"/>
        <end position="98"/>
    </location>
</feature>
<accession>A0A318PKW5</accession>
<dbReference type="GO" id="GO:0006351">
    <property type="term" value="P:DNA-templated transcription"/>
    <property type="evidence" value="ECO:0007669"/>
    <property type="project" value="TreeGrafter"/>
</dbReference>
<dbReference type="EMBL" id="PESE01000001">
    <property type="protein sequence ID" value="PYD40177.1"/>
    <property type="molecule type" value="Genomic_DNA"/>
</dbReference>
<evidence type="ECO:0000256" key="2">
    <source>
        <dbReference type="ARBA" id="ARBA00023015"/>
    </source>
</evidence>
<dbReference type="GO" id="GO:0043565">
    <property type="term" value="F:sequence-specific DNA binding"/>
    <property type="evidence" value="ECO:0007669"/>
    <property type="project" value="TreeGrafter"/>
</dbReference>